<dbReference type="Proteomes" id="UP000253495">
    <property type="component" value="Unassembled WGS sequence"/>
</dbReference>
<reference evidence="1 2" key="1">
    <citation type="submission" date="2018-07" db="EMBL/GenBank/DDBJ databases">
        <title>Genomic Encyclopedia of Type Strains, Phase III (KMG-III): the genomes of soil and plant-associated and newly described type strains.</title>
        <authorList>
            <person name="Whitman W."/>
        </authorList>
    </citation>
    <scope>NUCLEOTIDE SEQUENCE [LARGE SCALE GENOMIC DNA]</scope>
    <source>
        <strain evidence="1 2">CECT 8575</strain>
    </source>
</reference>
<keyword evidence="2" id="KW-1185">Reference proteome</keyword>
<comment type="caution">
    <text evidence="1">The sequence shown here is derived from an EMBL/GenBank/DDBJ whole genome shotgun (WGS) entry which is preliminary data.</text>
</comment>
<dbReference type="RefSeq" id="WP_114452792.1">
    <property type="nucleotide sequence ID" value="NZ_VFPI01000001.1"/>
</dbReference>
<sequence length="59" mass="6744">MTGRCVASDAQIAMQHRYRCPPGQLVRLDALPPWDERTDHYRFVCDSCGLYLTGTQLTE</sequence>
<proteinExistence type="predicted"/>
<evidence type="ECO:0000313" key="1">
    <source>
        <dbReference type="EMBL" id="RCW44685.1"/>
    </source>
</evidence>
<organism evidence="1 2">
    <name type="scientific">Halopolyspora algeriensis</name>
    <dbReference type="NCBI Taxonomy" id="1500506"/>
    <lineage>
        <taxon>Bacteria</taxon>
        <taxon>Bacillati</taxon>
        <taxon>Actinomycetota</taxon>
        <taxon>Actinomycetes</taxon>
        <taxon>Actinomycetes incertae sedis</taxon>
        <taxon>Halopolyspora</taxon>
    </lineage>
</organism>
<evidence type="ECO:0000313" key="2">
    <source>
        <dbReference type="Proteomes" id="UP000253495"/>
    </source>
</evidence>
<dbReference type="AlphaFoldDB" id="A0A368VSP2"/>
<protein>
    <submittedName>
        <fullName evidence="1">Uncharacterized protein</fullName>
    </submittedName>
</protein>
<accession>A0A368VSP2</accession>
<name>A0A368VSP2_9ACTN</name>
<dbReference type="EMBL" id="QPJC01000004">
    <property type="protein sequence ID" value="RCW44685.1"/>
    <property type="molecule type" value="Genomic_DNA"/>
</dbReference>
<gene>
    <name evidence="1" type="ORF">DFQ14_104275</name>
</gene>